<dbReference type="PRINTS" id="PR00633">
    <property type="entry name" value="RCCNDNSATION"/>
</dbReference>
<dbReference type="InterPro" id="IPR000408">
    <property type="entry name" value="Reg_chr_condens"/>
</dbReference>
<dbReference type="InterPro" id="IPR008979">
    <property type="entry name" value="Galactose-bd-like_sf"/>
</dbReference>
<protein>
    <recommendedName>
        <fullName evidence="5">EF-hand domain-containing protein</fullName>
    </recommendedName>
</protein>
<dbReference type="EMBL" id="JALLAZ020000452">
    <property type="protein sequence ID" value="KAL3794811.1"/>
    <property type="molecule type" value="Genomic_DNA"/>
</dbReference>
<dbReference type="InterPro" id="IPR051210">
    <property type="entry name" value="Ub_ligase/GEF_domain"/>
</dbReference>
<comment type="caution">
    <text evidence="6">The sequence shown here is derived from an EMBL/GenBank/DDBJ whole genome shotgun (WGS) entry which is preliminary data.</text>
</comment>
<evidence type="ECO:0000259" key="5">
    <source>
        <dbReference type="PROSITE" id="PS50222"/>
    </source>
</evidence>
<dbReference type="PANTHER" id="PTHR22870">
    <property type="entry name" value="REGULATOR OF CHROMOSOME CONDENSATION"/>
    <property type="match status" value="1"/>
</dbReference>
<keyword evidence="1" id="KW-0677">Repeat</keyword>
<dbReference type="Gene3D" id="2.60.120.260">
    <property type="entry name" value="Galactose-binding domain-like"/>
    <property type="match status" value="1"/>
</dbReference>
<feature type="domain" description="EF-hand" evidence="5">
    <location>
        <begin position="32"/>
        <end position="60"/>
    </location>
</feature>
<keyword evidence="7" id="KW-1185">Reference proteome</keyword>
<gene>
    <name evidence="6" type="ORF">ACHAW5_005232</name>
</gene>
<dbReference type="InterPro" id="IPR058923">
    <property type="entry name" value="RCC1-like_dom"/>
</dbReference>
<dbReference type="PROSITE" id="PS00626">
    <property type="entry name" value="RCC1_2"/>
    <property type="match status" value="2"/>
</dbReference>
<feature type="compositionally biased region" description="Basic and acidic residues" evidence="4">
    <location>
        <begin position="1075"/>
        <end position="1090"/>
    </location>
</feature>
<feature type="repeat" description="RCC1" evidence="3">
    <location>
        <begin position="637"/>
        <end position="690"/>
    </location>
</feature>
<evidence type="ECO:0000256" key="2">
    <source>
        <dbReference type="ARBA" id="ARBA00022837"/>
    </source>
</evidence>
<dbReference type="Gene3D" id="2.130.10.30">
    <property type="entry name" value="Regulator of chromosome condensation 1/beta-lactamase-inhibitor protein II"/>
    <property type="match status" value="1"/>
</dbReference>
<evidence type="ECO:0000256" key="4">
    <source>
        <dbReference type="SAM" id="MobiDB-lite"/>
    </source>
</evidence>
<feature type="region of interest" description="Disordered" evidence="4">
    <location>
        <begin position="446"/>
        <end position="470"/>
    </location>
</feature>
<dbReference type="SUPFAM" id="SSF47473">
    <property type="entry name" value="EF-hand"/>
    <property type="match status" value="1"/>
</dbReference>
<feature type="repeat" description="RCC1" evidence="3">
    <location>
        <begin position="529"/>
        <end position="582"/>
    </location>
</feature>
<evidence type="ECO:0000313" key="6">
    <source>
        <dbReference type="EMBL" id="KAL3794811.1"/>
    </source>
</evidence>
<accession>A0ABD3Q5H4</accession>
<dbReference type="PANTHER" id="PTHR22870:SF408">
    <property type="entry name" value="OS09G0560450 PROTEIN"/>
    <property type="match status" value="1"/>
</dbReference>
<organism evidence="6 7">
    <name type="scientific">Stephanodiscus triporus</name>
    <dbReference type="NCBI Taxonomy" id="2934178"/>
    <lineage>
        <taxon>Eukaryota</taxon>
        <taxon>Sar</taxon>
        <taxon>Stramenopiles</taxon>
        <taxon>Ochrophyta</taxon>
        <taxon>Bacillariophyta</taxon>
        <taxon>Coscinodiscophyceae</taxon>
        <taxon>Thalassiosirophycidae</taxon>
        <taxon>Stephanodiscales</taxon>
        <taxon>Stephanodiscaceae</taxon>
        <taxon>Stephanodiscus</taxon>
    </lineage>
</organism>
<proteinExistence type="predicted"/>
<sequence>MVFFVVANSAIPDGGVDGEEEEDAYSHLSPNAAFKKFDTNGSGDIDEDEFFHLLEAVGMSSNNEEYQERLFRRYAKKSGSTNVIDYGGFKVAWLLLGNPLRELIERGVRDVPKSATRLQLVRLLEKTIDNEERLDGLARAEADRYRTLCDMTNFRREYICKAKDRAGLELAAALDAAGQVYVFGTGAYGQFRGVPKRNMSTSSFRPEGTALIQSLWEDRVRGDGNVANPNTAGVWGRRPRKVALADDAIFALTDSGILSWGGKSIWHAHSIDQPIQRASAQLAQTTPRSSVLLMKSECMHKKHMTVVQEEADEENARSAWDLDKVELVLKYYGYWPAHFDGTNDLGLVRDHLAANVQKDSLFQSLLLRGKPCEKGLSKFEMTEILAQDIRLEKDVLGEKGQQQLCDMEHEIVDLIRRNEIKQADYLRLKFVEIWSSLSKEQKLRANIDDQRKEDERRSNRDRQEKDYKNWNAKRTGLERASVTEHSGLMAGAITTRGADIQTPRGESQCLNIVAGAHHAAIIVQDERSRSLYTWGVSSLGRLGHGESEFEDCNYPRIVEELKGTSIIEISCGHSHSAAVSKNGHLFMWGSASSGELGFGGEISDYFCTAPTRLLIPCCTVVKVSCGASHTACIGKSGEMYVWGSCDGGRLGLGRDQIGTRYTPTVVNSLCHEKVVDVSCGTFVSLALTESENVGTHGRTSVKRLTGGRLYVAGPKNVLGASFPSFGELECMKAKPAVIKSIAAGYSHQAFVSQSGELYCWGHNIHGCCGQPETATFISEPALVEQLYKAPKNLALGKSCHLSTLYKDTTGLSASNAVDGHIDGNDTSSLAHTQFQANPYFEVDLGSMAYITNIRVWNRRNELDDSALPLDVFSKRLFPCFVMISQFPARDNLQGKEGLASFMSQSVAHIRFSEDTRLSNWNVPKYTVGRYVRLQLEGSNFLHFAQMEVFGHQVSRGPISSCSAGKFVTAAVVGCIDRDGMKAAYKRAVFADWYNAEILRQFSAYANECSEHNSFNYKTKCMLCVGNKECEICSLMSKFRSEVQDIVKGNHPYRLGDIEAHLLNAMNIERPYIDHKNVTDSSDHESKEEGSLLRQKSN</sequence>
<feature type="repeat" description="RCC1" evidence="3">
    <location>
        <begin position="583"/>
        <end position="636"/>
    </location>
</feature>
<dbReference type="InterPro" id="IPR011992">
    <property type="entry name" value="EF-hand-dom_pair"/>
</dbReference>
<dbReference type="InterPro" id="IPR009091">
    <property type="entry name" value="RCC1/BLIP-II"/>
</dbReference>
<dbReference type="CDD" id="cd00051">
    <property type="entry name" value="EFh"/>
    <property type="match status" value="1"/>
</dbReference>
<dbReference type="SUPFAM" id="SSF49785">
    <property type="entry name" value="Galactose-binding domain-like"/>
    <property type="match status" value="1"/>
</dbReference>
<dbReference type="Pfam" id="PF25390">
    <property type="entry name" value="WD40_RLD"/>
    <property type="match status" value="1"/>
</dbReference>
<dbReference type="InterPro" id="IPR018247">
    <property type="entry name" value="EF_Hand_1_Ca_BS"/>
</dbReference>
<keyword evidence="2" id="KW-0106">Calcium</keyword>
<name>A0ABD3Q5H4_9STRA</name>
<dbReference type="PROSITE" id="PS50012">
    <property type="entry name" value="RCC1_3"/>
    <property type="match status" value="3"/>
</dbReference>
<feature type="compositionally biased region" description="Basic and acidic residues" evidence="4">
    <location>
        <begin position="446"/>
        <end position="468"/>
    </location>
</feature>
<dbReference type="SMART" id="SM00054">
    <property type="entry name" value="EFh"/>
    <property type="match status" value="1"/>
</dbReference>
<evidence type="ECO:0000256" key="1">
    <source>
        <dbReference type="ARBA" id="ARBA00022737"/>
    </source>
</evidence>
<evidence type="ECO:0000256" key="3">
    <source>
        <dbReference type="PROSITE-ProRule" id="PRU00235"/>
    </source>
</evidence>
<dbReference type="AlphaFoldDB" id="A0ABD3Q5H4"/>
<feature type="region of interest" description="Disordered" evidence="4">
    <location>
        <begin position="1075"/>
        <end position="1097"/>
    </location>
</feature>
<dbReference type="Gene3D" id="1.10.238.10">
    <property type="entry name" value="EF-hand"/>
    <property type="match status" value="1"/>
</dbReference>
<dbReference type="PROSITE" id="PS00018">
    <property type="entry name" value="EF_HAND_1"/>
    <property type="match status" value="1"/>
</dbReference>
<dbReference type="Pfam" id="PF13405">
    <property type="entry name" value="EF-hand_6"/>
    <property type="match status" value="1"/>
</dbReference>
<dbReference type="Proteomes" id="UP001530315">
    <property type="component" value="Unassembled WGS sequence"/>
</dbReference>
<evidence type="ECO:0000313" key="7">
    <source>
        <dbReference type="Proteomes" id="UP001530315"/>
    </source>
</evidence>
<reference evidence="6 7" key="1">
    <citation type="submission" date="2024-10" db="EMBL/GenBank/DDBJ databases">
        <title>Updated reference genomes for cyclostephanoid diatoms.</title>
        <authorList>
            <person name="Roberts W.R."/>
            <person name="Alverson A.J."/>
        </authorList>
    </citation>
    <scope>NUCLEOTIDE SEQUENCE [LARGE SCALE GENOMIC DNA]</scope>
    <source>
        <strain evidence="6 7">AJA276-08</strain>
    </source>
</reference>
<dbReference type="SUPFAM" id="SSF50985">
    <property type="entry name" value="RCC1/BLIP-II"/>
    <property type="match status" value="2"/>
</dbReference>
<dbReference type="InterPro" id="IPR002048">
    <property type="entry name" value="EF_hand_dom"/>
</dbReference>
<dbReference type="PROSITE" id="PS50222">
    <property type="entry name" value="EF_HAND_2"/>
    <property type="match status" value="1"/>
</dbReference>